<accession>A0A3E2H1F8</accession>
<evidence type="ECO:0000313" key="3">
    <source>
        <dbReference type="Proteomes" id="UP000258309"/>
    </source>
</evidence>
<dbReference type="OrthoDB" id="2157530at2759"/>
<feature type="domain" description="Heterokaryon incompatibility" evidence="1">
    <location>
        <begin position="43"/>
        <end position="234"/>
    </location>
</feature>
<dbReference type="InterPro" id="IPR052895">
    <property type="entry name" value="HetReg/Transcr_Mod"/>
</dbReference>
<protein>
    <recommendedName>
        <fullName evidence="1">Heterokaryon incompatibility domain-containing protein</fullName>
    </recommendedName>
</protein>
<dbReference type="InterPro" id="IPR010730">
    <property type="entry name" value="HET"/>
</dbReference>
<dbReference type="AlphaFoldDB" id="A0A3E2H1F8"/>
<dbReference type="Proteomes" id="UP000258309">
    <property type="component" value="Unassembled WGS sequence"/>
</dbReference>
<dbReference type="EMBL" id="NCSJ02000216">
    <property type="protein sequence ID" value="RFU27238.1"/>
    <property type="molecule type" value="Genomic_DNA"/>
</dbReference>
<proteinExistence type="predicted"/>
<organism evidence="2 3">
    <name type="scientific">Scytalidium lignicola</name>
    <name type="common">Hyphomycete</name>
    <dbReference type="NCBI Taxonomy" id="5539"/>
    <lineage>
        <taxon>Eukaryota</taxon>
        <taxon>Fungi</taxon>
        <taxon>Dikarya</taxon>
        <taxon>Ascomycota</taxon>
        <taxon>Pezizomycotina</taxon>
        <taxon>Leotiomycetes</taxon>
        <taxon>Leotiomycetes incertae sedis</taxon>
        <taxon>Scytalidium</taxon>
    </lineage>
</organism>
<reference evidence="2 3" key="1">
    <citation type="submission" date="2018-05" db="EMBL/GenBank/DDBJ databases">
        <title>Draft genome sequence of Scytalidium lignicola DSM 105466, a ubiquitous saprotrophic fungus.</title>
        <authorList>
            <person name="Buettner E."/>
            <person name="Gebauer A.M."/>
            <person name="Hofrichter M."/>
            <person name="Liers C."/>
            <person name="Kellner H."/>
        </authorList>
    </citation>
    <scope>NUCLEOTIDE SEQUENCE [LARGE SCALE GENOMIC DNA]</scope>
    <source>
        <strain evidence="2 3">DSM 105466</strain>
    </source>
</reference>
<evidence type="ECO:0000313" key="2">
    <source>
        <dbReference type="EMBL" id="RFU27238.1"/>
    </source>
</evidence>
<dbReference type="Pfam" id="PF26639">
    <property type="entry name" value="Het-6_barrel"/>
    <property type="match status" value="1"/>
</dbReference>
<dbReference type="PANTHER" id="PTHR24148:SF73">
    <property type="entry name" value="HET DOMAIN PROTEIN (AFU_ORTHOLOGUE AFUA_8G01020)"/>
    <property type="match status" value="1"/>
</dbReference>
<gene>
    <name evidence="2" type="ORF">B7463_g9111</name>
</gene>
<evidence type="ECO:0000259" key="1">
    <source>
        <dbReference type="Pfam" id="PF06985"/>
    </source>
</evidence>
<feature type="non-terminal residue" evidence="2">
    <location>
        <position position="700"/>
    </location>
</feature>
<sequence>MPLQYNSLDQSRNEIRLINFVKNKKTPLEISLKIVSKDESPRYHCLSYVWGNPTPVWPIVVDGAQVLVTKNLGEALQQIESEQEVDSLWIDAICINQQDEAEKVYQVHMMNKIYGDAIAVFAWLGPEMDSSGEIMDEISRVGRILINNFLRKAKMNGRANDLRTAMMLESWRYTAKFLFVWITIFKCGDGGTQLRLPYFWDKIGWEDSERRLSVEWWNSFFSRPYWKRVWILQELATSRDAYILCGTRKEPLYFLFAISWFVNSLSVFPFDNVVSAWMVGFRGSVFEAPVFTCVDKLVRDTDKAVDIVELLKDSRAMAATIPQDRVFALSALTTDNLSININYSRSLPKHLEDIVRNRCLRYNRQFAPLDLDRCAWASGSPSWVAHHYRALPVNVLIPLLMKGFCGKYNFGEFEGSNALRLVKACGHTPFAVSEISFPGQGILKLQCQLLGRVTKYQRLDTSADELNQHQLIMNRAKNSRILRKLPQTNVMTINAWLVVVSVLQKLILLFTGERNIKLSDLVISQDDNSGYQDKNDDDQDNKNKSQLLWLMRSLFLDLIKKEPQVSQKFRHTYEEGFREGFNNVCTFSEGLLSLLDNNVEAWEEVYWLASTNTFYTLSVKAVYPGRSAFKTSDGYIGLGPDTIQTGDYVIILPGMDVPYIVRPVGVDLYKLVDEAYVPGVMYGELFEKEQVPTPTWIEFC</sequence>
<dbReference type="PANTHER" id="PTHR24148">
    <property type="entry name" value="ANKYRIN REPEAT DOMAIN-CONTAINING PROTEIN 39 HOMOLOG-RELATED"/>
    <property type="match status" value="1"/>
</dbReference>
<feature type="non-terminal residue" evidence="2">
    <location>
        <position position="1"/>
    </location>
</feature>
<name>A0A3E2H1F8_SCYLI</name>
<dbReference type="Pfam" id="PF06985">
    <property type="entry name" value="HET"/>
    <property type="match status" value="1"/>
</dbReference>
<keyword evidence="3" id="KW-1185">Reference proteome</keyword>
<comment type="caution">
    <text evidence="2">The sequence shown here is derived from an EMBL/GenBank/DDBJ whole genome shotgun (WGS) entry which is preliminary data.</text>
</comment>